<feature type="domain" description="Thiolase C-terminal" evidence="2">
    <location>
        <begin position="252"/>
        <end position="380"/>
    </location>
</feature>
<dbReference type="InterPro" id="IPR002155">
    <property type="entry name" value="Thiolase"/>
</dbReference>
<dbReference type="EMBL" id="CP033972">
    <property type="protein sequence ID" value="AZG45484.1"/>
    <property type="molecule type" value="Genomic_DNA"/>
</dbReference>
<evidence type="ECO:0000313" key="4">
    <source>
        <dbReference type="Proteomes" id="UP000271469"/>
    </source>
</evidence>
<dbReference type="CDD" id="cd00829">
    <property type="entry name" value="SCP-x_thiolase"/>
    <property type="match status" value="1"/>
</dbReference>
<proteinExistence type="predicted"/>
<dbReference type="Pfam" id="PF22691">
    <property type="entry name" value="Thiolase_C_1"/>
    <property type="match status" value="1"/>
</dbReference>
<dbReference type="PANTHER" id="PTHR42870">
    <property type="entry name" value="ACETYL-COA C-ACETYLTRANSFERASE"/>
    <property type="match status" value="1"/>
</dbReference>
<dbReference type="OrthoDB" id="9785768at2"/>
<dbReference type="Gene3D" id="3.40.47.10">
    <property type="match status" value="1"/>
</dbReference>
<evidence type="ECO:0008006" key="5">
    <source>
        <dbReference type="Google" id="ProtNLM"/>
    </source>
</evidence>
<evidence type="ECO:0000259" key="2">
    <source>
        <dbReference type="Pfam" id="PF22691"/>
    </source>
</evidence>
<evidence type="ECO:0000313" key="3">
    <source>
        <dbReference type="EMBL" id="AZG45484.1"/>
    </source>
</evidence>
<reference evidence="3 4" key="1">
    <citation type="submission" date="2018-11" db="EMBL/GenBank/DDBJ databases">
        <title>Gordonia insulae sp. nov., isolated from an island soil.</title>
        <authorList>
            <person name="Kim Y.S."/>
            <person name="Kim S.B."/>
        </authorList>
    </citation>
    <scope>NUCLEOTIDE SEQUENCE [LARGE SCALE GENOMIC DNA]</scope>
    <source>
        <strain evidence="3 4">MMS17-SY073</strain>
    </source>
</reference>
<keyword evidence="4" id="KW-1185">Reference proteome</keyword>
<dbReference type="SUPFAM" id="SSF53901">
    <property type="entry name" value="Thiolase-like"/>
    <property type="match status" value="2"/>
</dbReference>
<dbReference type="InterPro" id="IPR016039">
    <property type="entry name" value="Thiolase-like"/>
</dbReference>
<dbReference type="KEGG" id="gom:D7316_02080"/>
<gene>
    <name evidence="3" type="ORF">D7316_02080</name>
</gene>
<dbReference type="InterPro" id="IPR020616">
    <property type="entry name" value="Thiolase_N"/>
</dbReference>
<feature type="domain" description="Thiolase N-terminal" evidence="1">
    <location>
        <begin position="9"/>
        <end position="176"/>
    </location>
</feature>
<dbReference type="GO" id="GO:0016747">
    <property type="term" value="F:acyltransferase activity, transferring groups other than amino-acyl groups"/>
    <property type="evidence" value="ECO:0007669"/>
    <property type="project" value="InterPro"/>
</dbReference>
<dbReference type="AlphaFoldDB" id="A0A3G8JKB3"/>
<dbReference type="Proteomes" id="UP000271469">
    <property type="component" value="Chromosome"/>
</dbReference>
<dbReference type="RefSeq" id="WP_124708181.1">
    <property type="nucleotide sequence ID" value="NZ_CP033972.1"/>
</dbReference>
<dbReference type="PIRSF" id="PIRSF000429">
    <property type="entry name" value="Ac-CoA_Ac_transf"/>
    <property type="match status" value="1"/>
</dbReference>
<name>A0A3G8JKB3_9ACTN</name>
<dbReference type="InterPro" id="IPR055140">
    <property type="entry name" value="Thiolase_C_2"/>
</dbReference>
<organism evidence="3 4">
    <name type="scientific">Gordonia insulae</name>
    <dbReference type="NCBI Taxonomy" id="2420509"/>
    <lineage>
        <taxon>Bacteria</taxon>
        <taxon>Bacillati</taxon>
        <taxon>Actinomycetota</taxon>
        <taxon>Actinomycetes</taxon>
        <taxon>Mycobacteriales</taxon>
        <taxon>Gordoniaceae</taxon>
        <taxon>Gordonia</taxon>
    </lineage>
</organism>
<sequence>MSNSDSIAIIGIGIHPFGRFDASAQDMALTAIRLALKDAGVTWPDIQIATGGSLDGGQADVMVGQLGPTGLPFINVLNGCATGAASLITARNMITSGMGDLGLVVGFDKHPRGAFTAPDVTTWGVGHWYGETGMFVNPQFFGMKARRYMHDHDIPLESLTDVAEKAFRNGELNPNAWRRKPIPREQIENSRLINDPLRQFMICSPSEGAVALVVCRAEVADKYTDSPIYVRAAELVSRKYGSFELFQTSLPHDLPPTPSEMSSQKAYAAAGLTPQDIDVWQVQDTESGAEIMHMAEVGLCEHGAQPELIRSGATSIGGSHPVNTDGGLLANGEPVGASGLRMVYEASLQLRGQAGERQVDDPQTALTHVYGAPGISAATILSKVASS</sequence>
<dbReference type="PANTHER" id="PTHR42870:SF1">
    <property type="entry name" value="NON-SPECIFIC LIPID-TRANSFER PROTEIN-LIKE 2"/>
    <property type="match status" value="1"/>
</dbReference>
<accession>A0A3G8JKB3</accession>
<dbReference type="Pfam" id="PF00108">
    <property type="entry name" value="Thiolase_N"/>
    <property type="match status" value="1"/>
</dbReference>
<evidence type="ECO:0000259" key="1">
    <source>
        <dbReference type="Pfam" id="PF00108"/>
    </source>
</evidence>
<protein>
    <recommendedName>
        <fullName evidence="5">Acetyl-CoA acetyltransferase</fullName>
    </recommendedName>
</protein>